<dbReference type="Proteomes" id="UP000294752">
    <property type="component" value="Unassembled WGS sequence"/>
</dbReference>
<dbReference type="AlphaFoldDB" id="A0A4R7CVB8"/>
<gene>
    <name evidence="4" type="ORF">B0I21_11036</name>
</gene>
<keyword evidence="5" id="KW-1185">Reference proteome</keyword>
<dbReference type="InterPro" id="IPR006860">
    <property type="entry name" value="FecR"/>
</dbReference>
<sequence length="390" mass="44152">MHRPDIDDLLEKYVNGTCTSQERQRIDLWLLKRGHDEKVQVEIGNADSVKQQLLAKIHVVDSISPYPQDADQGLPILVRLRRYKKYILPLSAVAALVLIFVALPRRSEIQRANGVVTVQTREVTTAAENPTAFKIATIDRDYSIDDLPENVELHIGNAYVVKRGANNLHYRTDGMETDELSYHTVSVPAGKDLNLYLADGSKVWVNTKTVLRFPTSRVKKERMLYLSGEAFFEVASDKVHPFIVAGKGMEVRATGTQFNVRNYLDEEQLSTTLVEGKVDVHAGPSVAKLSPNQQWMAKTGTSARVRHVDVAHVLGSKDGYFVFDKQNIREIMNEVSRWYDIEVDYQGEITDKEFGGTFSRKRSLDELIDYLSALGGFYMKREGRRITIMS</sequence>
<evidence type="ECO:0000256" key="1">
    <source>
        <dbReference type="SAM" id="Phobius"/>
    </source>
</evidence>
<accession>A0A4R7CVB8</accession>
<keyword evidence="1" id="KW-1133">Transmembrane helix</keyword>
<dbReference type="PANTHER" id="PTHR30273">
    <property type="entry name" value="PERIPLASMIC SIGNAL SENSOR AND SIGMA FACTOR ACTIVATOR FECR-RELATED"/>
    <property type="match status" value="1"/>
</dbReference>
<dbReference type="InterPro" id="IPR012373">
    <property type="entry name" value="Ferrdict_sens_TM"/>
</dbReference>
<dbReference type="PANTHER" id="PTHR30273:SF2">
    <property type="entry name" value="PROTEIN FECR"/>
    <property type="match status" value="1"/>
</dbReference>
<dbReference type="Gene3D" id="2.60.120.1440">
    <property type="match status" value="1"/>
</dbReference>
<dbReference type="Pfam" id="PF16344">
    <property type="entry name" value="FecR_C"/>
    <property type="match status" value="1"/>
</dbReference>
<dbReference type="EMBL" id="SNZV01000010">
    <property type="protein sequence ID" value="TDS09759.1"/>
    <property type="molecule type" value="Genomic_DNA"/>
</dbReference>
<name>A0A4R7CVB8_9SPHI</name>
<feature type="transmembrane region" description="Helical" evidence="1">
    <location>
        <begin position="86"/>
        <end position="103"/>
    </location>
</feature>
<dbReference type="GO" id="GO:0016989">
    <property type="term" value="F:sigma factor antagonist activity"/>
    <property type="evidence" value="ECO:0007669"/>
    <property type="project" value="TreeGrafter"/>
</dbReference>
<evidence type="ECO:0000259" key="3">
    <source>
        <dbReference type="Pfam" id="PF16344"/>
    </source>
</evidence>
<feature type="domain" description="Protein FecR C-terminal" evidence="3">
    <location>
        <begin position="320"/>
        <end position="388"/>
    </location>
</feature>
<proteinExistence type="predicted"/>
<dbReference type="Pfam" id="PF04773">
    <property type="entry name" value="FecR"/>
    <property type="match status" value="1"/>
</dbReference>
<protein>
    <submittedName>
        <fullName evidence="4">FecR family protein</fullName>
    </submittedName>
</protein>
<keyword evidence="1" id="KW-0812">Transmembrane</keyword>
<keyword evidence="1" id="KW-0472">Membrane</keyword>
<reference evidence="4 5" key="1">
    <citation type="submission" date="2019-03" db="EMBL/GenBank/DDBJ databases">
        <title>Genomic Encyclopedia of Type Strains, Phase III (KMG-III): the genomes of soil and plant-associated and newly described type strains.</title>
        <authorList>
            <person name="Whitman W."/>
        </authorList>
    </citation>
    <scope>NUCLEOTIDE SEQUENCE [LARGE SCALE GENOMIC DNA]</scope>
    <source>
        <strain evidence="4 5">CGMCC 1.12801</strain>
    </source>
</reference>
<feature type="domain" description="FecR protein" evidence="2">
    <location>
        <begin position="184"/>
        <end position="278"/>
    </location>
</feature>
<dbReference type="OrthoDB" id="1099963at2"/>
<comment type="caution">
    <text evidence="4">The sequence shown here is derived from an EMBL/GenBank/DDBJ whole genome shotgun (WGS) entry which is preliminary data.</text>
</comment>
<dbReference type="InterPro" id="IPR032508">
    <property type="entry name" value="FecR_C"/>
</dbReference>
<organism evidence="4 5">
    <name type="scientific">Sphingobacterium paludis</name>
    <dbReference type="NCBI Taxonomy" id="1476465"/>
    <lineage>
        <taxon>Bacteria</taxon>
        <taxon>Pseudomonadati</taxon>
        <taxon>Bacteroidota</taxon>
        <taxon>Sphingobacteriia</taxon>
        <taxon>Sphingobacteriales</taxon>
        <taxon>Sphingobacteriaceae</taxon>
        <taxon>Sphingobacterium</taxon>
    </lineage>
</organism>
<evidence type="ECO:0000313" key="4">
    <source>
        <dbReference type="EMBL" id="TDS09759.1"/>
    </source>
</evidence>
<dbReference type="Gene3D" id="3.55.50.30">
    <property type="match status" value="1"/>
</dbReference>
<evidence type="ECO:0000313" key="5">
    <source>
        <dbReference type="Proteomes" id="UP000294752"/>
    </source>
</evidence>
<evidence type="ECO:0000259" key="2">
    <source>
        <dbReference type="Pfam" id="PF04773"/>
    </source>
</evidence>